<dbReference type="EMBL" id="JAAMPI010002090">
    <property type="protein sequence ID" value="KAF4618971.1"/>
    <property type="molecule type" value="Genomic_DNA"/>
</dbReference>
<protein>
    <recommendedName>
        <fullName evidence="2">DUF7918 domain-containing protein</fullName>
    </recommendedName>
</protein>
<gene>
    <name evidence="3" type="ORF">G7Y89_g14876</name>
</gene>
<dbReference type="Pfam" id="PF25534">
    <property type="entry name" value="DUF7918"/>
    <property type="match status" value="2"/>
</dbReference>
<dbReference type="Proteomes" id="UP000566819">
    <property type="component" value="Unassembled WGS sequence"/>
</dbReference>
<reference evidence="3 4" key="1">
    <citation type="submission" date="2020-03" db="EMBL/GenBank/DDBJ databases">
        <title>Draft Genome Sequence of Cudoniella acicularis.</title>
        <authorList>
            <person name="Buettner E."/>
            <person name="Kellner H."/>
        </authorList>
    </citation>
    <scope>NUCLEOTIDE SEQUENCE [LARGE SCALE GENOMIC DNA]</scope>
    <source>
        <strain evidence="3 4">DSM 108380</strain>
    </source>
</reference>
<dbReference type="InterPro" id="IPR057678">
    <property type="entry name" value="DUF7918"/>
</dbReference>
<name>A0A8H4VQB8_9HELO</name>
<accession>A0A8H4VQB8</accession>
<dbReference type="OrthoDB" id="3364132at2759"/>
<proteinExistence type="predicted"/>
<organism evidence="3 4">
    <name type="scientific">Cudoniella acicularis</name>
    <dbReference type="NCBI Taxonomy" id="354080"/>
    <lineage>
        <taxon>Eukaryota</taxon>
        <taxon>Fungi</taxon>
        <taxon>Dikarya</taxon>
        <taxon>Ascomycota</taxon>
        <taxon>Pezizomycotina</taxon>
        <taxon>Leotiomycetes</taxon>
        <taxon>Helotiales</taxon>
        <taxon>Tricladiaceae</taxon>
        <taxon>Cudoniella</taxon>
    </lineage>
</organism>
<feature type="domain" description="DUF7918" evidence="2">
    <location>
        <begin position="9"/>
        <end position="87"/>
    </location>
</feature>
<evidence type="ECO:0000313" key="4">
    <source>
        <dbReference type="Proteomes" id="UP000566819"/>
    </source>
</evidence>
<dbReference type="PANTHER" id="PTHR36223">
    <property type="entry name" value="BETA-LACTAMASE-TYPE TRANSPEPTIDASE FOLD DOMAIN CONTAINING PROTEIN"/>
    <property type="match status" value="1"/>
</dbReference>
<dbReference type="AlphaFoldDB" id="A0A8H4VQB8"/>
<keyword evidence="4" id="KW-1185">Reference proteome</keyword>
<evidence type="ECO:0000259" key="2">
    <source>
        <dbReference type="Pfam" id="PF25534"/>
    </source>
</evidence>
<feature type="region of interest" description="Disordered" evidence="1">
    <location>
        <begin position="257"/>
        <end position="310"/>
    </location>
</feature>
<comment type="caution">
    <text evidence="3">The sequence shown here is derived from an EMBL/GenBank/DDBJ whole genome shotgun (WGS) entry which is preliminary data.</text>
</comment>
<feature type="domain" description="DUF7918" evidence="2">
    <location>
        <begin position="108"/>
        <end position="221"/>
    </location>
</feature>
<evidence type="ECO:0000313" key="3">
    <source>
        <dbReference type="EMBL" id="KAF4618971.1"/>
    </source>
</evidence>
<evidence type="ECO:0000256" key="1">
    <source>
        <dbReference type="SAM" id="MobiDB-lite"/>
    </source>
</evidence>
<dbReference type="PANTHER" id="PTHR36223:SF1">
    <property type="entry name" value="TRANSCRIPTION ELONGATION FACTOR EAF N-TERMINAL DOMAIN-CONTAINING PROTEIN"/>
    <property type="match status" value="1"/>
</dbReference>
<sequence length="310" mass="35263">MAIITALPGLRVTVECDRRTLTEYPDEDEFKHKKFRAEEDRVVSKYIECVTDAEFQVKCEILPGFQPAYYATHTTFWVDIDNKPSGGYHNRTLYPTFSATLTEALARTVDDADFARVRSDMKLVEGLGEIIVHVHQTIESPFKDDYRPKANIDGSVTEVSEKALKGQAISHGVSFGPERRTYHPVDLKRTYPEGYNKPLAIFRFKYRSREALQQELIIPRSPSPDMVMLNLRDSNKGANRLSNRERLAQLKREMEQIKSEVKEEEQEGGNGNRRGHKRSSNDAEIITSGRAYKTSRGSNGSVVVDLTDDD</sequence>